<proteinExistence type="predicted"/>
<reference evidence="1" key="1">
    <citation type="submission" date="2020-10" db="EMBL/GenBank/DDBJ databases">
        <title>Diversity and distribution of actinomycetes associated with coral in the coast of Hainan.</title>
        <authorList>
            <person name="Li F."/>
        </authorList>
    </citation>
    <scope>NUCLEOTIDE SEQUENCE</scope>
    <source>
        <strain evidence="1">HNM0983</strain>
    </source>
</reference>
<dbReference type="AlphaFoldDB" id="A0A929G0I6"/>
<dbReference type="RefSeq" id="WP_193927090.1">
    <property type="nucleotide sequence ID" value="NZ_JADEYC010000007.1"/>
</dbReference>
<dbReference type="Proteomes" id="UP000598360">
    <property type="component" value="Unassembled WGS sequence"/>
</dbReference>
<name>A0A929G0I6_9PSEU</name>
<gene>
    <name evidence="1" type="ORF">IQ251_04180</name>
</gene>
<dbReference type="EMBL" id="JADEYC010000007">
    <property type="protein sequence ID" value="MBE9373643.1"/>
    <property type="molecule type" value="Genomic_DNA"/>
</dbReference>
<evidence type="ECO:0000313" key="1">
    <source>
        <dbReference type="EMBL" id="MBE9373643.1"/>
    </source>
</evidence>
<sequence length="58" mass="6077">MAPRSAGGHGLAGFEVAVGGAGDVDPDAYRWDWATWWLVQFPEVSTGDEVAAAIDRSG</sequence>
<evidence type="ECO:0000313" key="2">
    <source>
        <dbReference type="Proteomes" id="UP000598360"/>
    </source>
</evidence>
<comment type="caution">
    <text evidence="1">The sequence shown here is derived from an EMBL/GenBank/DDBJ whole genome shotgun (WGS) entry which is preliminary data.</text>
</comment>
<organism evidence="1 2">
    <name type="scientific">Saccharopolyspora montiporae</name>
    <dbReference type="NCBI Taxonomy" id="2781240"/>
    <lineage>
        <taxon>Bacteria</taxon>
        <taxon>Bacillati</taxon>
        <taxon>Actinomycetota</taxon>
        <taxon>Actinomycetes</taxon>
        <taxon>Pseudonocardiales</taxon>
        <taxon>Pseudonocardiaceae</taxon>
        <taxon>Saccharopolyspora</taxon>
    </lineage>
</organism>
<accession>A0A929G0I6</accession>
<protein>
    <submittedName>
        <fullName evidence="1">Uncharacterized protein</fullName>
    </submittedName>
</protein>
<keyword evidence="2" id="KW-1185">Reference proteome</keyword>